<dbReference type="InterPro" id="IPR036046">
    <property type="entry name" value="Acylphosphatase-like_dom_sf"/>
</dbReference>
<dbReference type="PROSITE" id="PS50925">
    <property type="entry name" value="BLUF"/>
    <property type="match status" value="1"/>
</dbReference>
<protein>
    <submittedName>
        <fullName evidence="2">FAD-dependent sensor of blue light</fullName>
    </submittedName>
</protein>
<proteinExistence type="predicted"/>
<dbReference type="InterPro" id="IPR007024">
    <property type="entry name" value="BLUF_domain"/>
</dbReference>
<dbReference type="SUPFAM" id="SSF54975">
    <property type="entry name" value="Acylphosphatase/BLUF domain-like"/>
    <property type="match status" value="1"/>
</dbReference>
<gene>
    <name evidence="2" type="ORF">C8P69_101700</name>
</gene>
<dbReference type="SMART" id="SM01034">
    <property type="entry name" value="BLUF"/>
    <property type="match status" value="1"/>
</dbReference>
<dbReference type="GO" id="GO:0071949">
    <property type="term" value="F:FAD binding"/>
    <property type="evidence" value="ECO:0007669"/>
    <property type="project" value="InterPro"/>
</dbReference>
<accession>A0A2T4ZJ65</accession>
<sequence>MGETTGLMRLTYFSRHDLPCDAEGFHPAFAAIEAEAVPRNAALGITGFLVCARTWFAQVIEGPLDAIEQLYGVISGDLRHRDLQLVEHVVAQRRLFPDWHMAIGTASPQAGMVFATLDFSEVEAPEGRLPRDFHDLAADLAALKRLAAD</sequence>
<dbReference type="Pfam" id="PF04940">
    <property type="entry name" value="BLUF"/>
    <property type="match status" value="1"/>
</dbReference>
<comment type="caution">
    <text evidence="2">The sequence shown here is derived from an EMBL/GenBank/DDBJ whole genome shotgun (WGS) entry which is preliminary data.</text>
</comment>
<dbReference type="EMBL" id="PZZL01000001">
    <property type="protein sequence ID" value="PTM62023.1"/>
    <property type="molecule type" value="Genomic_DNA"/>
</dbReference>
<feature type="domain" description="BLUF" evidence="1">
    <location>
        <begin position="7"/>
        <end position="102"/>
    </location>
</feature>
<dbReference type="Proteomes" id="UP000241808">
    <property type="component" value="Unassembled WGS sequence"/>
</dbReference>
<dbReference type="AlphaFoldDB" id="A0A2T4ZJ65"/>
<dbReference type="Gene3D" id="3.30.70.100">
    <property type="match status" value="1"/>
</dbReference>
<name>A0A2T4ZJ65_9HYPH</name>
<dbReference type="RefSeq" id="WP_108174444.1">
    <property type="nucleotide sequence ID" value="NZ_JAIESU010000045.1"/>
</dbReference>
<organism evidence="2 3">
    <name type="scientific">Phreatobacter oligotrophus</name>
    <dbReference type="NCBI Taxonomy" id="1122261"/>
    <lineage>
        <taxon>Bacteria</taxon>
        <taxon>Pseudomonadati</taxon>
        <taxon>Pseudomonadota</taxon>
        <taxon>Alphaproteobacteria</taxon>
        <taxon>Hyphomicrobiales</taxon>
        <taxon>Phreatobacteraceae</taxon>
        <taxon>Phreatobacter</taxon>
    </lineage>
</organism>
<reference evidence="2 3" key="1">
    <citation type="submission" date="2018-04" db="EMBL/GenBank/DDBJ databases">
        <title>Genomic Encyclopedia of Archaeal and Bacterial Type Strains, Phase II (KMG-II): from individual species to whole genera.</title>
        <authorList>
            <person name="Goeker M."/>
        </authorList>
    </citation>
    <scope>NUCLEOTIDE SEQUENCE [LARGE SCALE GENOMIC DNA]</scope>
    <source>
        <strain evidence="2 3">DSM 25521</strain>
    </source>
</reference>
<keyword evidence="3" id="KW-1185">Reference proteome</keyword>
<evidence type="ECO:0000313" key="2">
    <source>
        <dbReference type="EMBL" id="PTM62023.1"/>
    </source>
</evidence>
<evidence type="ECO:0000259" key="1">
    <source>
        <dbReference type="PROSITE" id="PS50925"/>
    </source>
</evidence>
<dbReference type="GO" id="GO:0009882">
    <property type="term" value="F:blue light photoreceptor activity"/>
    <property type="evidence" value="ECO:0007669"/>
    <property type="project" value="InterPro"/>
</dbReference>
<evidence type="ECO:0000313" key="3">
    <source>
        <dbReference type="Proteomes" id="UP000241808"/>
    </source>
</evidence>
<dbReference type="OrthoDB" id="196105at2"/>